<evidence type="ECO:0000256" key="10">
    <source>
        <dbReference type="ARBA" id="ARBA00023329"/>
    </source>
</evidence>
<evidence type="ECO:0000256" key="4">
    <source>
        <dbReference type="ARBA" id="ARBA00022692"/>
    </source>
</evidence>
<feature type="transmembrane region" description="Helical" evidence="11">
    <location>
        <begin position="196"/>
        <end position="216"/>
    </location>
</feature>
<dbReference type="EMBL" id="JARQWQ010000032">
    <property type="protein sequence ID" value="KAK2561638.1"/>
    <property type="molecule type" value="Genomic_DNA"/>
</dbReference>
<feature type="transmembrane region" description="Helical" evidence="11">
    <location>
        <begin position="59"/>
        <end position="81"/>
    </location>
</feature>
<evidence type="ECO:0000259" key="12">
    <source>
        <dbReference type="Pfam" id="PF01545"/>
    </source>
</evidence>
<feature type="transmembrane region" description="Helical" evidence="11">
    <location>
        <begin position="222"/>
        <end position="242"/>
    </location>
</feature>
<keyword evidence="7 11" id="KW-1133">Transmembrane helix</keyword>
<keyword evidence="10" id="KW-0968">Cytoplasmic vesicle</keyword>
<dbReference type="GO" id="GO:0031901">
    <property type="term" value="C:early endosome membrane"/>
    <property type="evidence" value="ECO:0007669"/>
    <property type="project" value="UniProtKB-SubCell"/>
</dbReference>
<dbReference type="Proteomes" id="UP001249851">
    <property type="component" value="Unassembled WGS sequence"/>
</dbReference>
<reference evidence="13" key="2">
    <citation type="journal article" date="2023" name="Science">
        <title>Genomic signatures of disease resistance in endangered staghorn corals.</title>
        <authorList>
            <person name="Vollmer S.V."/>
            <person name="Selwyn J.D."/>
            <person name="Despard B.A."/>
            <person name="Roesel C.L."/>
        </authorList>
    </citation>
    <scope>NUCLEOTIDE SEQUENCE</scope>
    <source>
        <strain evidence="13">K2</strain>
    </source>
</reference>
<proteinExistence type="inferred from homology"/>
<dbReference type="AlphaFoldDB" id="A0AAD9QI09"/>
<evidence type="ECO:0000256" key="5">
    <source>
        <dbReference type="ARBA" id="ARBA00022753"/>
    </source>
</evidence>
<evidence type="ECO:0000256" key="6">
    <source>
        <dbReference type="ARBA" id="ARBA00022833"/>
    </source>
</evidence>
<comment type="caution">
    <text evidence="13">The sequence shown here is derived from an EMBL/GenBank/DDBJ whole genome shotgun (WGS) entry which is preliminary data.</text>
</comment>
<keyword evidence="8" id="KW-0770">Synapse</keyword>
<sequence>MEGNTKYGSSTVLLTSVTAEKGKAAELEGFPCVSPLDDDFLLHKEKQIPTQLMDKWRKAALAVSYASVFCAFVIGVSSFVISSLAKSSAAFGFGFDSILDVCSSVVVIWRFCGLAGKTYSWERERRACIAIAILFVLSASGIFIRAIRSLVVEKHAIRFAGIEGISGVSLIVYSCLAWMKFSIAEKLHSESLRTDAFNSTSGAGISLGMIISTVVYQANRHIWYLDASVALCIAIGLFVYGFRLLGHFLPASAKAGDLEEEFK</sequence>
<feature type="transmembrane region" description="Helical" evidence="11">
    <location>
        <begin position="93"/>
        <end position="115"/>
    </location>
</feature>
<feature type="transmembrane region" description="Helical" evidence="11">
    <location>
        <begin position="156"/>
        <end position="176"/>
    </location>
</feature>
<dbReference type="GO" id="GO:0008324">
    <property type="term" value="F:monoatomic cation transmembrane transporter activity"/>
    <property type="evidence" value="ECO:0007669"/>
    <property type="project" value="InterPro"/>
</dbReference>
<evidence type="ECO:0000256" key="9">
    <source>
        <dbReference type="ARBA" id="ARBA00023136"/>
    </source>
</evidence>
<feature type="transmembrane region" description="Helical" evidence="11">
    <location>
        <begin position="127"/>
        <end position="144"/>
    </location>
</feature>
<accession>A0AAD9QI09</accession>
<feature type="domain" description="Cation efflux protein transmembrane" evidence="12">
    <location>
        <begin position="65"/>
        <end position="245"/>
    </location>
</feature>
<dbReference type="GO" id="GO:0030672">
    <property type="term" value="C:synaptic vesicle membrane"/>
    <property type="evidence" value="ECO:0007669"/>
    <property type="project" value="UniProtKB-SubCell"/>
</dbReference>
<keyword evidence="5" id="KW-0967">Endosome</keyword>
<evidence type="ECO:0000313" key="14">
    <source>
        <dbReference type="Proteomes" id="UP001249851"/>
    </source>
</evidence>
<dbReference type="PANTHER" id="PTHR31937">
    <property type="entry name" value="TRANSMEMBRANE PROTEIN 163"/>
    <property type="match status" value="1"/>
</dbReference>
<dbReference type="Pfam" id="PF01545">
    <property type="entry name" value="Cation_efflux"/>
    <property type="match status" value="1"/>
</dbReference>
<dbReference type="InterPro" id="IPR026765">
    <property type="entry name" value="Tmem163"/>
</dbReference>
<dbReference type="InterPro" id="IPR027469">
    <property type="entry name" value="Cation_efflux_TMD_sf"/>
</dbReference>
<keyword evidence="14" id="KW-1185">Reference proteome</keyword>
<dbReference type="PANTHER" id="PTHR31937:SF2">
    <property type="entry name" value="TRANSMEMBRANE PROTEIN 163"/>
    <property type="match status" value="1"/>
</dbReference>
<dbReference type="Gene3D" id="1.20.1510.10">
    <property type="entry name" value="Cation efflux protein transmembrane domain"/>
    <property type="match status" value="1"/>
</dbReference>
<keyword evidence="4 11" id="KW-0812">Transmembrane</keyword>
<dbReference type="InterPro" id="IPR058533">
    <property type="entry name" value="Cation_efflux_TM"/>
</dbReference>
<protein>
    <submittedName>
        <fullName evidence="13">Transmembrane protein 163</fullName>
    </submittedName>
</protein>
<evidence type="ECO:0000256" key="11">
    <source>
        <dbReference type="SAM" id="Phobius"/>
    </source>
</evidence>
<reference evidence="13" key="1">
    <citation type="journal article" date="2023" name="G3 (Bethesda)">
        <title>Whole genome assembly and annotation of the endangered Caribbean coral Acropora cervicornis.</title>
        <authorList>
            <person name="Selwyn J.D."/>
            <person name="Vollmer S.V."/>
        </authorList>
    </citation>
    <scope>NUCLEOTIDE SEQUENCE</scope>
    <source>
        <strain evidence="13">K2</strain>
    </source>
</reference>
<evidence type="ECO:0000256" key="1">
    <source>
        <dbReference type="ARBA" id="ARBA00004146"/>
    </source>
</evidence>
<gene>
    <name evidence="13" type="ORF">P5673_015640</name>
</gene>
<dbReference type="SUPFAM" id="SSF161111">
    <property type="entry name" value="Cation efflux protein transmembrane domain-like"/>
    <property type="match status" value="1"/>
</dbReference>
<keyword evidence="6" id="KW-0862">Zinc</keyword>
<evidence type="ECO:0000256" key="8">
    <source>
        <dbReference type="ARBA" id="ARBA00023018"/>
    </source>
</evidence>
<name>A0AAD9QI09_ACRCE</name>
<keyword evidence="9 11" id="KW-0472">Membrane</keyword>
<evidence type="ECO:0000256" key="2">
    <source>
        <dbReference type="ARBA" id="ARBA00004644"/>
    </source>
</evidence>
<evidence type="ECO:0000313" key="13">
    <source>
        <dbReference type="EMBL" id="KAK2561638.1"/>
    </source>
</evidence>
<comment type="subcellular location">
    <subcellularLocation>
        <location evidence="2">Cytoplasmic vesicle</location>
        <location evidence="2">Secretory vesicle</location>
        <location evidence="2">Synaptic vesicle membrane</location>
        <topology evidence="2">Multi-pass membrane protein</topology>
    </subcellularLocation>
    <subcellularLocation>
        <location evidence="1">Early endosome membrane</location>
    </subcellularLocation>
</comment>
<evidence type="ECO:0000256" key="3">
    <source>
        <dbReference type="ARBA" id="ARBA00008731"/>
    </source>
</evidence>
<comment type="similarity">
    <text evidence="3">Belongs to the TMEM163 family.</text>
</comment>
<evidence type="ECO:0000256" key="7">
    <source>
        <dbReference type="ARBA" id="ARBA00022989"/>
    </source>
</evidence>
<organism evidence="13 14">
    <name type="scientific">Acropora cervicornis</name>
    <name type="common">Staghorn coral</name>
    <dbReference type="NCBI Taxonomy" id="6130"/>
    <lineage>
        <taxon>Eukaryota</taxon>
        <taxon>Metazoa</taxon>
        <taxon>Cnidaria</taxon>
        <taxon>Anthozoa</taxon>
        <taxon>Hexacorallia</taxon>
        <taxon>Scleractinia</taxon>
        <taxon>Astrocoeniina</taxon>
        <taxon>Acroporidae</taxon>
        <taxon>Acropora</taxon>
    </lineage>
</organism>